<keyword evidence="1" id="KW-0812">Transmembrane</keyword>
<name>I3D5H4_9ARCH</name>
<evidence type="ECO:0000313" key="2">
    <source>
        <dbReference type="EMBL" id="EIJ66967.1"/>
    </source>
</evidence>
<dbReference type="PATRIC" id="fig|859350.6.peg.53"/>
<comment type="caution">
    <text evidence="2">The sequence shown here is derived from an EMBL/GenBank/DDBJ whole genome shotgun (WGS) entry which is preliminary data.</text>
</comment>
<dbReference type="EMBL" id="AEXL02000014">
    <property type="protein sequence ID" value="EIJ66967.1"/>
    <property type="molecule type" value="Genomic_DNA"/>
</dbReference>
<keyword evidence="1" id="KW-0472">Membrane</keyword>
<dbReference type="AlphaFoldDB" id="I3D5H4"/>
<evidence type="ECO:0000256" key="1">
    <source>
        <dbReference type="SAM" id="Phobius"/>
    </source>
</evidence>
<feature type="transmembrane region" description="Helical" evidence="1">
    <location>
        <begin position="23"/>
        <end position="43"/>
    </location>
</feature>
<dbReference type="Proteomes" id="UP000003423">
    <property type="component" value="Unassembled WGS sequence"/>
</dbReference>
<feature type="transmembrane region" description="Helical" evidence="1">
    <location>
        <begin position="55"/>
        <end position="76"/>
    </location>
</feature>
<sequence>MDTDLVLCGNKRNVYIAQIEPKYTMTPIVGIFLSILSSITGQLGPNYDPLFYDVMIYIFGTMMFTIFLLGIISFWLRVHGWAYKDNRERWVDELDRHFEREGIGLIPDNGKYW</sequence>
<proteinExistence type="predicted"/>
<keyword evidence="1" id="KW-1133">Transmembrane helix</keyword>
<gene>
    <name evidence="2" type="ORF">BD31_I1402</name>
</gene>
<reference evidence="2 3" key="1">
    <citation type="journal article" date="2012" name="J. Bacteriol.">
        <title>Genome sequence of "Candidatus Nitrosopumilus salaria" BD31, an ammonia-oxidizing archaeon from the San Francisco Bay estuary.</title>
        <authorList>
            <person name="Mosier A.C."/>
            <person name="Allen E.E."/>
            <person name="Kim M."/>
            <person name="Ferriera S."/>
            <person name="Francis C.A."/>
        </authorList>
    </citation>
    <scope>NUCLEOTIDE SEQUENCE [LARGE SCALE GENOMIC DNA]</scope>
    <source>
        <strain evidence="2 3">BD31</strain>
    </source>
</reference>
<keyword evidence="3" id="KW-1185">Reference proteome</keyword>
<protein>
    <submittedName>
        <fullName evidence="2">Uncharacterized protein</fullName>
    </submittedName>
</protein>
<organism evidence="2 3">
    <name type="scientific">Candidatus Nitrosopumilus salarius BD31</name>
    <dbReference type="NCBI Taxonomy" id="859350"/>
    <lineage>
        <taxon>Archaea</taxon>
        <taxon>Nitrososphaerota</taxon>
        <taxon>Nitrososphaeria</taxon>
        <taxon>Nitrosopumilales</taxon>
        <taxon>Nitrosopumilaceae</taxon>
        <taxon>Nitrosopumilus</taxon>
    </lineage>
</organism>
<accession>I3D5H4</accession>
<evidence type="ECO:0000313" key="3">
    <source>
        <dbReference type="Proteomes" id="UP000003423"/>
    </source>
</evidence>